<proteinExistence type="predicted"/>
<sequence>MSDGVLALQFYPTIRFKFPKGSGEFSHLLLVSLFGIVAVNSFISELAQVCCTVQSTWGVKSRANSFFRLNPAPKLFPNPRQGVAAPRLAQMQLDRQNLENRVVEAHLYLTVSIDPALQPSRPDQSPPEPAT</sequence>
<dbReference type="AlphaFoldDB" id="A0A6A6DIW3"/>
<evidence type="ECO:0000313" key="3">
    <source>
        <dbReference type="Proteomes" id="UP000800200"/>
    </source>
</evidence>
<organism evidence="2 3">
    <name type="scientific">Zopfia rhizophila CBS 207.26</name>
    <dbReference type="NCBI Taxonomy" id="1314779"/>
    <lineage>
        <taxon>Eukaryota</taxon>
        <taxon>Fungi</taxon>
        <taxon>Dikarya</taxon>
        <taxon>Ascomycota</taxon>
        <taxon>Pezizomycotina</taxon>
        <taxon>Dothideomycetes</taxon>
        <taxon>Dothideomycetes incertae sedis</taxon>
        <taxon>Zopfiaceae</taxon>
        <taxon>Zopfia</taxon>
    </lineage>
</organism>
<keyword evidence="3" id="KW-1185">Reference proteome</keyword>
<dbReference type="EMBL" id="ML994821">
    <property type="protein sequence ID" value="KAF2174582.1"/>
    <property type="molecule type" value="Genomic_DNA"/>
</dbReference>
<protein>
    <submittedName>
        <fullName evidence="2">Uncharacterized protein</fullName>
    </submittedName>
</protein>
<accession>A0A6A6DIW3</accession>
<gene>
    <name evidence="1" type="ORF">K469DRAFT_151617</name>
    <name evidence="2" type="ORF">K469DRAFT_322235</name>
</gene>
<dbReference type="Proteomes" id="UP000800200">
    <property type="component" value="Unassembled WGS sequence"/>
</dbReference>
<name>A0A6A6DIW3_9PEZI</name>
<evidence type="ECO:0000313" key="2">
    <source>
        <dbReference type="EMBL" id="KAF2179095.1"/>
    </source>
</evidence>
<evidence type="ECO:0000313" key="1">
    <source>
        <dbReference type="EMBL" id="KAF2174582.1"/>
    </source>
</evidence>
<reference evidence="2" key="1">
    <citation type="journal article" date="2020" name="Stud. Mycol.">
        <title>101 Dothideomycetes genomes: a test case for predicting lifestyles and emergence of pathogens.</title>
        <authorList>
            <person name="Haridas S."/>
            <person name="Albert R."/>
            <person name="Binder M."/>
            <person name="Bloem J."/>
            <person name="Labutti K."/>
            <person name="Salamov A."/>
            <person name="Andreopoulos B."/>
            <person name="Baker S."/>
            <person name="Barry K."/>
            <person name="Bills G."/>
            <person name="Bluhm B."/>
            <person name="Cannon C."/>
            <person name="Castanera R."/>
            <person name="Culley D."/>
            <person name="Daum C."/>
            <person name="Ezra D."/>
            <person name="Gonzalez J."/>
            <person name="Henrissat B."/>
            <person name="Kuo A."/>
            <person name="Liang C."/>
            <person name="Lipzen A."/>
            <person name="Lutzoni F."/>
            <person name="Magnuson J."/>
            <person name="Mondo S."/>
            <person name="Nolan M."/>
            <person name="Ohm R."/>
            <person name="Pangilinan J."/>
            <person name="Park H.-J."/>
            <person name="Ramirez L."/>
            <person name="Alfaro M."/>
            <person name="Sun H."/>
            <person name="Tritt A."/>
            <person name="Yoshinaga Y."/>
            <person name="Zwiers L.-H."/>
            <person name="Turgeon B."/>
            <person name="Goodwin S."/>
            <person name="Spatafora J."/>
            <person name="Crous P."/>
            <person name="Grigoriev I."/>
        </authorList>
    </citation>
    <scope>NUCLEOTIDE SEQUENCE</scope>
    <source>
        <strain evidence="2">CBS 207.26</strain>
    </source>
</reference>
<dbReference type="EMBL" id="ML994670">
    <property type="protein sequence ID" value="KAF2179095.1"/>
    <property type="molecule type" value="Genomic_DNA"/>
</dbReference>